<dbReference type="RefSeq" id="WP_138058033.1">
    <property type="nucleotide sequence ID" value="NZ_VAWE01000002.1"/>
</dbReference>
<sequence>MCRSLAQGGRRCRGSSLAVRRARYATVTSAAAKSYRQALDDGSIDYGGAAWRAHERAQSSADRARAAAAVGDHEAAERAALDAKNQMNHAAYLARYDSQGRVARAAEARRTAKQVDKALAGANPKYQQGVRAYSHNCTHVSQAYELRRRGLDVEAAPDTTGGRTYVEYSEPWGGWQKFTHCEASADVGRAQVERAFAEPGSRGIVRVRWKNGGGHAFNVENVGGKVRFIDAQPTPPVTDASHYFSLATESGFLRLDDKPTPSKKALASFIAD</sequence>
<organism evidence="2 3">
    <name type="scientific">Streptomyces marianii</name>
    <dbReference type="NCBI Taxonomy" id="1817406"/>
    <lineage>
        <taxon>Bacteria</taxon>
        <taxon>Bacillati</taxon>
        <taxon>Actinomycetota</taxon>
        <taxon>Actinomycetes</taxon>
        <taxon>Kitasatosporales</taxon>
        <taxon>Streptomycetaceae</taxon>
        <taxon>Streptomyces</taxon>
    </lineage>
</organism>
<keyword evidence="3" id="KW-1185">Reference proteome</keyword>
<protein>
    <recommendedName>
        <fullName evidence="1">Tox-PL domain-containing protein</fullName>
    </recommendedName>
</protein>
<dbReference type="EMBL" id="VAWE01000002">
    <property type="protein sequence ID" value="TLQ39221.1"/>
    <property type="molecule type" value="Genomic_DNA"/>
</dbReference>
<comment type="caution">
    <text evidence="2">The sequence shown here is derived from an EMBL/GenBank/DDBJ whole genome shotgun (WGS) entry which is preliminary data.</text>
</comment>
<dbReference type="OrthoDB" id="9111418at2"/>
<reference evidence="2 3" key="1">
    <citation type="submission" date="2019-05" db="EMBL/GenBank/DDBJ databases">
        <title>Streptomyces marianii sp. nov., a novel marine actinomycete from southern coast of India.</title>
        <authorList>
            <person name="Iniyan A.M."/>
            <person name="Wink J."/>
            <person name="Ramprasad E."/>
            <person name="Ramana C.V."/>
            <person name="Bunk B."/>
            <person name="Sproer C."/>
            <person name="Joseph F.-J.R.S."/>
            <person name="Vincent S.G.P."/>
        </authorList>
    </citation>
    <scope>NUCLEOTIDE SEQUENCE [LARGE SCALE GENOMIC DNA]</scope>
    <source>
        <strain evidence="2 3">ICN19</strain>
    </source>
</reference>
<evidence type="ECO:0000313" key="2">
    <source>
        <dbReference type="EMBL" id="TLQ39221.1"/>
    </source>
</evidence>
<gene>
    <name evidence="2" type="ORF">FEF34_38125</name>
</gene>
<dbReference type="Proteomes" id="UP000305921">
    <property type="component" value="Unassembled WGS sequence"/>
</dbReference>
<dbReference type="AlphaFoldDB" id="A0A5R9DTX6"/>
<dbReference type="Pfam" id="PF15644">
    <property type="entry name" value="Gln_amidase"/>
    <property type="match status" value="1"/>
</dbReference>
<proteinExistence type="predicted"/>
<evidence type="ECO:0000259" key="1">
    <source>
        <dbReference type="Pfam" id="PF15644"/>
    </source>
</evidence>
<feature type="domain" description="Tox-PL" evidence="1">
    <location>
        <begin position="136"/>
        <end position="232"/>
    </location>
</feature>
<name>A0A5R9DTX6_9ACTN</name>
<accession>A0A5R9DTX6</accession>
<dbReference type="InterPro" id="IPR028908">
    <property type="entry name" value="Tox-PL_dom"/>
</dbReference>
<evidence type="ECO:0000313" key="3">
    <source>
        <dbReference type="Proteomes" id="UP000305921"/>
    </source>
</evidence>